<evidence type="ECO:0000259" key="2">
    <source>
        <dbReference type="Pfam" id="PF01243"/>
    </source>
</evidence>
<evidence type="ECO:0000313" key="4">
    <source>
        <dbReference type="Proteomes" id="UP001163203"/>
    </source>
</evidence>
<protein>
    <submittedName>
        <fullName evidence="3">TIGR03667 family PPOX class F420-dependent oxidoreductase</fullName>
        <ecNumber evidence="3">1.-.-.-</ecNumber>
    </submittedName>
</protein>
<dbReference type="EMBL" id="CP113836">
    <property type="protein sequence ID" value="WAL66859.1"/>
    <property type="molecule type" value="Genomic_DNA"/>
</dbReference>
<evidence type="ECO:0000313" key="3">
    <source>
        <dbReference type="EMBL" id="WAL66859.1"/>
    </source>
</evidence>
<keyword evidence="1 3" id="KW-0560">Oxidoreductase</keyword>
<accession>A0ABY7B3H2</accession>
<dbReference type="Gene3D" id="2.30.110.10">
    <property type="entry name" value="Electron Transport, Fmn-binding Protein, Chain A"/>
    <property type="match status" value="1"/>
</dbReference>
<dbReference type="RefSeq" id="WP_268756984.1">
    <property type="nucleotide sequence ID" value="NZ_CP113836.1"/>
</dbReference>
<dbReference type="EC" id="1.-.-.-" evidence="3"/>
<gene>
    <name evidence="3" type="ORF">ORV05_03360</name>
</gene>
<dbReference type="InterPro" id="IPR052019">
    <property type="entry name" value="F420H2_bilvrd_red/Heme_oxyg"/>
</dbReference>
<dbReference type="PANTHER" id="PTHR35176">
    <property type="entry name" value="HEME OXYGENASE HI_0854-RELATED"/>
    <property type="match status" value="1"/>
</dbReference>
<sequence length="140" mass="15989">MSLPDLQTPFGAKVLDRLRTETVIWFTTVGADGTPQPNPVWFLWDDEGFLVFNRSEANRLTHLRHRPRVSLNFDGNGRGGDIVVFTGTARLLPDHPRPHEVPAYLEKYREDMNRISGSPERFGEAYPVALRIDVTRVRGF</sequence>
<keyword evidence="4" id="KW-1185">Reference proteome</keyword>
<evidence type="ECO:0000256" key="1">
    <source>
        <dbReference type="ARBA" id="ARBA00023002"/>
    </source>
</evidence>
<dbReference type="GO" id="GO:0016491">
    <property type="term" value="F:oxidoreductase activity"/>
    <property type="evidence" value="ECO:0007669"/>
    <property type="project" value="UniProtKB-KW"/>
</dbReference>
<proteinExistence type="predicted"/>
<dbReference type="InterPro" id="IPR019966">
    <property type="entry name" value="F420-dep_enz_PPOX_Rv3369"/>
</dbReference>
<dbReference type="SUPFAM" id="SSF50475">
    <property type="entry name" value="FMN-binding split barrel"/>
    <property type="match status" value="1"/>
</dbReference>
<feature type="domain" description="Pyridoxamine 5'-phosphate oxidase N-terminal" evidence="2">
    <location>
        <begin position="13"/>
        <end position="138"/>
    </location>
</feature>
<dbReference type="Proteomes" id="UP001163203">
    <property type="component" value="Chromosome"/>
</dbReference>
<dbReference type="NCBIfam" id="TIGR03667">
    <property type="entry name" value="Rv3369"/>
    <property type="match status" value="1"/>
</dbReference>
<organism evidence="3 4">
    <name type="scientific">Amycolatopsis cynarae</name>
    <dbReference type="NCBI Taxonomy" id="2995223"/>
    <lineage>
        <taxon>Bacteria</taxon>
        <taxon>Bacillati</taxon>
        <taxon>Actinomycetota</taxon>
        <taxon>Actinomycetes</taxon>
        <taxon>Pseudonocardiales</taxon>
        <taxon>Pseudonocardiaceae</taxon>
        <taxon>Amycolatopsis</taxon>
    </lineage>
</organism>
<dbReference type="Pfam" id="PF01243">
    <property type="entry name" value="PNPOx_N"/>
    <property type="match status" value="1"/>
</dbReference>
<name>A0ABY7B3H2_9PSEU</name>
<dbReference type="InterPro" id="IPR011576">
    <property type="entry name" value="Pyridox_Oxase_N"/>
</dbReference>
<reference evidence="3" key="1">
    <citation type="submission" date="2022-11" db="EMBL/GenBank/DDBJ databases">
        <authorList>
            <person name="Mo P."/>
        </authorList>
    </citation>
    <scope>NUCLEOTIDE SEQUENCE</scope>
    <source>
        <strain evidence="3">HUAS 11-8</strain>
    </source>
</reference>
<dbReference type="PANTHER" id="PTHR35176:SF6">
    <property type="entry name" value="HEME OXYGENASE HI_0854-RELATED"/>
    <property type="match status" value="1"/>
</dbReference>
<dbReference type="InterPro" id="IPR012349">
    <property type="entry name" value="Split_barrel_FMN-bd"/>
</dbReference>